<evidence type="ECO:0000256" key="7">
    <source>
        <dbReference type="ARBA" id="ARBA00022840"/>
    </source>
</evidence>
<evidence type="ECO:0000256" key="9">
    <source>
        <dbReference type="ARBA" id="ARBA00023146"/>
    </source>
</evidence>
<name>A0A4R6E701_9RHOO</name>
<reference evidence="13 14" key="1">
    <citation type="submission" date="2019-03" db="EMBL/GenBank/DDBJ databases">
        <title>Genomic Encyclopedia of Type Strains, Phase IV (KMG-IV): sequencing the most valuable type-strain genomes for metagenomic binning, comparative biology and taxonomic classification.</title>
        <authorList>
            <person name="Goeker M."/>
        </authorList>
    </citation>
    <scope>NUCLEOTIDE SEQUENCE [LARGE SCALE GENOMIC DNA]</scope>
    <source>
        <strain evidence="13 14">DSM 12121</strain>
    </source>
</reference>
<dbReference type="PROSITE" id="PS50861">
    <property type="entry name" value="AA_TRNA_LIGASE_II_GLYAB"/>
    <property type="match status" value="1"/>
</dbReference>
<keyword evidence="8 11" id="KW-0648">Protein biosynthesis</keyword>
<evidence type="ECO:0000256" key="11">
    <source>
        <dbReference type="HAMAP-Rule" id="MF_00255"/>
    </source>
</evidence>
<dbReference type="AlphaFoldDB" id="A0A4R6E701"/>
<accession>A0A4R6E701</accession>
<comment type="subcellular location">
    <subcellularLocation>
        <location evidence="1 11">Cytoplasm</location>
    </subcellularLocation>
</comment>
<evidence type="ECO:0000259" key="12">
    <source>
        <dbReference type="Pfam" id="PF05746"/>
    </source>
</evidence>
<comment type="catalytic activity">
    <reaction evidence="10 11">
        <text>tRNA(Gly) + glycine + ATP = glycyl-tRNA(Gly) + AMP + diphosphate</text>
        <dbReference type="Rhea" id="RHEA:16013"/>
        <dbReference type="Rhea" id="RHEA-COMP:9664"/>
        <dbReference type="Rhea" id="RHEA-COMP:9683"/>
        <dbReference type="ChEBI" id="CHEBI:30616"/>
        <dbReference type="ChEBI" id="CHEBI:33019"/>
        <dbReference type="ChEBI" id="CHEBI:57305"/>
        <dbReference type="ChEBI" id="CHEBI:78442"/>
        <dbReference type="ChEBI" id="CHEBI:78522"/>
        <dbReference type="ChEBI" id="CHEBI:456215"/>
        <dbReference type="EC" id="6.1.1.14"/>
    </reaction>
</comment>
<keyword evidence="7 11" id="KW-0067">ATP-binding</keyword>
<dbReference type="Proteomes" id="UP000295129">
    <property type="component" value="Unassembled WGS sequence"/>
</dbReference>
<dbReference type="GO" id="GO:0004820">
    <property type="term" value="F:glycine-tRNA ligase activity"/>
    <property type="evidence" value="ECO:0007669"/>
    <property type="project" value="UniProtKB-UniRule"/>
</dbReference>
<dbReference type="OrthoDB" id="9775440at2"/>
<dbReference type="GO" id="GO:0005524">
    <property type="term" value="F:ATP binding"/>
    <property type="evidence" value="ECO:0007669"/>
    <property type="project" value="UniProtKB-UniRule"/>
</dbReference>
<dbReference type="InterPro" id="IPR006194">
    <property type="entry name" value="Gly-tRNA-synth_heterodimer"/>
</dbReference>
<keyword evidence="6 11" id="KW-0547">Nucleotide-binding</keyword>
<evidence type="ECO:0000256" key="6">
    <source>
        <dbReference type="ARBA" id="ARBA00022741"/>
    </source>
</evidence>
<evidence type="ECO:0000256" key="4">
    <source>
        <dbReference type="ARBA" id="ARBA00022490"/>
    </source>
</evidence>
<dbReference type="EC" id="6.1.1.14" evidence="11"/>
<keyword evidence="4 11" id="KW-0963">Cytoplasm</keyword>
<dbReference type="PANTHER" id="PTHR30075:SF2">
    <property type="entry name" value="GLYCINE--TRNA LIGASE, CHLOROPLASTIC_MITOCHONDRIAL 2"/>
    <property type="match status" value="1"/>
</dbReference>
<dbReference type="GO" id="GO:0006420">
    <property type="term" value="P:arginyl-tRNA aminoacylation"/>
    <property type="evidence" value="ECO:0007669"/>
    <property type="project" value="InterPro"/>
</dbReference>
<protein>
    <recommendedName>
        <fullName evidence="11">Glycine--tRNA ligase beta subunit</fullName>
        <ecNumber evidence="11">6.1.1.14</ecNumber>
    </recommendedName>
    <alternativeName>
        <fullName evidence="11">Glycyl-tRNA synthetase beta subunit</fullName>
        <shortName evidence="11">GlyRS</shortName>
    </alternativeName>
</protein>
<comment type="similarity">
    <text evidence="2 11">Belongs to the class-II aminoacyl-tRNA synthetase family.</text>
</comment>
<comment type="caution">
    <text evidence="13">The sequence shown here is derived from an EMBL/GenBank/DDBJ whole genome shotgun (WGS) entry which is preliminary data.</text>
</comment>
<dbReference type="PANTHER" id="PTHR30075">
    <property type="entry name" value="GLYCYL-TRNA SYNTHETASE"/>
    <property type="match status" value="1"/>
</dbReference>
<dbReference type="InterPro" id="IPR015944">
    <property type="entry name" value="Gly-tRNA-synth_bsu"/>
</dbReference>
<dbReference type="InterPro" id="IPR008909">
    <property type="entry name" value="DALR_anticod-bd"/>
</dbReference>
<evidence type="ECO:0000256" key="10">
    <source>
        <dbReference type="ARBA" id="ARBA00047937"/>
    </source>
</evidence>
<dbReference type="PRINTS" id="PR01045">
    <property type="entry name" value="TRNASYNTHGB"/>
</dbReference>
<proteinExistence type="inferred from homology"/>
<comment type="subunit">
    <text evidence="3 11">Tetramer of two alpha and two beta subunits.</text>
</comment>
<dbReference type="HAMAP" id="MF_00255">
    <property type="entry name" value="Gly_tRNA_synth_beta"/>
    <property type="match status" value="1"/>
</dbReference>
<keyword evidence="14" id="KW-1185">Reference proteome</keyword>
<evidence type="ECO:0000256" key="3">
    <source>
        <dbReference type="ARBA" id="ARBA00011209"/>
    </source>
</evidence>
<evidence type="ECO:0000256" key="5">
    <source>
        <dbReference type="ARBA" id="ARBA00022598"/>
    </source>
</evidence>
<evidence type="ECO:0000256" key="1">
    <source>
        <dbReference type="ARBA" id="ARBA00004496"/>
    </source>
</evidence>
<keyword evidence="9 11" id="KW-0030">Aminoacyl-tRNA synthetase</keyword>
<sequence length="700" mass="75145">MTAQHSLLVELLTEELPPKALPRLGETFATKIADGLKSRGLAAADAGFRWFASPRRIAILMPAVFAAGEAKQVTEKLMPVTVALDADGQPTPALLKKMEAKGIPADAVAGFERRMDGKAEALFHTATVAGAKLADVLAAVVQDAVKALPIPKVMRWGDGDATFVRPVHKLVMLHGAEVVPGRVLDLESGRITKGHRFMSRGEIEIASAEAYEPTLLAEGKVVPDFAERRADIERQLLAEAERQGGRLGEYADLLDEVTALVEHPTVYVGEFEAEFLAVPQECLILTMQANQKYFPLFDAAGKLQNRFLIVSNMRVADPTNIVTGNARVVRPRLSDARFFFETDKKQKLDSRLPRLANVVYHNKLGSVLERVERLEALAGRIAVRLGADEAASRRAARLAKADLVTEMVGEFPELQGIMGRYYALADGEGEVVADAVQAHYQPRFAGDALPAGNVAAAVALADKLDALVGFFGIGQVPTGDKDPFALRRAALGVLRILIETPLPLDLAELIADSAAGFKPGLLTAEGFQTQLLEFMRERLKNLLRGEAGGKAADAAVVDAVLALAPTRIDLVPAKLAAVEAFRALPESAALAAANKRIVNILKKAEGTPGEPDPALLQEAAEKALFHRVVEIAPLVKSHMAGEGYTEALCALAGLRGEVDAFFESVMVMAEEPLIRQNRLALLAQLAGLMNQVADISRLSA</sequence>
<dbReference type="Pfam" id="PF02092">
    <property type="entry name" value="tRNA_synt_2f"/>
    <property type="match status" value="1"/>
</dbReference>
<evidence type="ECO:0000313" key="13">
    <source>
        <dbReference type="EMBL" id="TDN53726.1"/>
    </source>
</evidence>
<dbReference type="GO" id="GO:0006426">
    <property type="term" value="P:glycyl-tRNA aminoacylation"/>
    <property type="evidence" value="ECO:0007669"/>
    <property type="project" value="UniProtKB-UniRule"/>
</dbReference>
<dbReference type="NCBIfam" id="TIGR00211">
    <property type="entry name" value="glyS"/>
    <property type="match status" value="1"/>
</dbReference>
<dbReference type="Pfam" id="PF05746">
    <property type="entry name" value="DALR_1"/>
    <property type="match status" value="1"/>
</dbReference>
<dbReference type="GO" id="GO:0004814">
    <property type="term" value="F:arginine-tRNA ligase activity"/>
    <property type="evidence" value="ECO:0007669"/>
    <property type="project" value="InterPro"/>
</dbReference>
<gene>
    <name evidence="11" type="primary">glyS</name>
    <name evidence="13" type="ORF">C7389_10480</name>
</gene>
<dbReference type="EMBL" id="SNVV01000004">
    <property type="protein sequence ID" value="TDN53726.1"/>
    <property type="molecule type" value="Genomic_DNA"/>
</dbReference>
<evidence type="ECO:0000313" key="14">
    <source>
        <dbReference type="Proteomes" id="UP000295129"/>
    </source>
</evidence>
<evidence type="ECO:0000256" key="2">
    <source>
        <dbReference type="ARBA" id="ARBA00008226"/>
    </source>
</evidence>
<dbReference type="RefSeq" id="WP_133589481.1">
    <property type="nucleotide sequence ID" value="NZ_SNVV01000004.1"/>
</dbReference>
<dbReference type="SUPFAM" id="SSF109604">
    <property type="entry name" value="HD-domain/PDEase-like"/>
    <property type="match status" value="1"/>
</dbReference>
<organism evidence="13 14">
    <name type="scientific">Azoarcus indigens</name>
    <dbReference type="NCBI Taxonomy" id="29545"/>
    <lineage>
        <taxon>Bacteria</taxon>
        <taxon>Pseudomonadati</taxon>
        <taxon>Pseudomonadota</taxon>
        <taxon>Betaproteobacteria</taxon>
        <taxon>Rhodocyclales</taxon>
        <taxon>Zoogloeaceae</taxon>
        <taxon>Azoarcus</taxon>
    </lineage>
</organism>
<evidence type="ECO:0000256" key="8">
    <source>
        <dbReference type="ARBA" id="ARBA00022917"/>
    </source>
</evidence>
<keyword evidence="5 11" id="KW-0436">Ligase</keyword>
<dbReference type="GO" id="GO:0005829">
    <property type="term" value="C:cytosol"/>
    <property type="evidence" value="ECO:0007669"/>
    <property type="project" value="TreeGrafter"/>
</dbReference>
<feature type="domain" description="DALR anticodon binding" evidence="12">
    <location>
        <begin position="592"/>
        <end position="691"/>
    </location>
</feature>